<evidence type="ECO:0000259" key="1">
    <source>
        <dbReference type="Pfam" id="PF14905"/>
    </source>
</evidence>
<proteinExistence type="predicted"/>
<dbReference type="SUPFAM" id="SSF56935">
    <property type="entry name" value="Porins"/>
    <property type="match status" value="1"/>
</dbReference>
<gene>
    <name evidence="2" type="ORF">GCM10007415_35490</name>
</gene>
<organism evidence="2 3">
    <name type="scientific">Parapedobacter pyrenivorans</name>
    <dbReference type="NCBI Taxonomy" id="1305674"/>
    <lineage>
        <taxon>Bacteria</taxon>
        <taxon>Pseudomonadati</taxon>
        <taxon>Bacteroidota</taxon>
        <taxon>Sphingobacteriia</taxon>
        <taxon>Sphingobacteriales</taxon>
        <taxon>Sphingobacteriaceae</taxon>
        <taxon>Parapedobacter</taxon>
    </lineage>
</organism>
<reference evidence="2" key="1">
    <citation type="journal article" date="2014" name="Int. J. Syst. Evol. Microbiol.">
        <title>Complete genome sequence of Corynebacterium casei LMG S-19264T (=DSM 44701T), isolated from a smear-ripened cheese.</title>
        <authorList>
            <consortium name="US DOE Joint Genome Institute (JGI-PGF)"/>
            <person name="Walter F."/>
            <person name="Albersmeier A."/>
            <person name="Kalinowski J."/>
            <person name="Ruckert C."/>
        </authorList>
    </citation>
    <scope>NUCLEOTIDE SEQUENCE</scope>
    <source>
        <strain evidence="2">CGMCC 1.12195</strain>
    </source>
</reference>
<keyword evidence="3" id="KW-1185">Reference proteome</keyword>
<evidence type="ECO:0000313" key="2">
    <source>
        <dbReference type="EMBL" id="GGG97095.1"/>
    </source>
</evidence>
<name>A0A917HZW6_9SPHI</name>
<dbReference type="Proteomes" id="UP000660862">
    <property type="component" value="Unassembled WGS sequence"/>
</dbReference>
<dbReference type="Pfam" id="PF14905">
    <property type="entry name" value="OMP_b-brl_3"/>
    <property type="match status" value="1"/>
</dbReference>
<dbReference type="Pfam" id="PF13620">
    <property type="entry name" value="CarboxypepD_reg"/>
    <property type="match status" value="1"/>
</dbReference>
<evidence type="ECO:0000313" key="3">
    <source>
        <dbReference type="Proteomes" id="UP000660862"/>
    </source>
</evidence>
<dbReference type="RefSeq" id="WP_188507425.1">
    <property type="nucleotide sequence ID" value="NZ_BMER01000004.1"/>
</dbReference>
<protein>
    <submittedName>
        <fullName evidence="2">TonB-dependent receptor</fullName>
    </submittedName>
</protein>
<dbReference type="InterPro" id="IPR008969">
    <property type="entry name" value="CarboxyPept-like_regulatory"/>
</dbReference>
<feature type="domain" description="Outer membrane protein beta-barrel" evidence="1">
    <location>
        <begin position="461"/>
        <end position="854"/>
    </location>
</feature>
<dbReference type="SUPFAM" id="SSF49464">
    <property type="entry name" value="Carboxypeptidase regulatory domain-like"/>
    <property type="match status" value="1"/>
</dbReference>
<dbReference type="InterPro" id="IPR041700">
    <property type="entry name" value="OMP_b-brl_3"/>
</dbReference>
<dbReference type="Gene3D" id="3.55.50.30">
    <property type="match status" value="1"/>
</dbReference>
<sequence>MRNHPYLLFLLLLLSSYRLVAQSGSIRINHEQRSLVAVLEIIARQSRYHVIYSNDVVTDSMAVSVAPGEYAIDELLQNVLPGHDLFYRELSDKTLVVSSLKLHGIQQPAEAKGIRIRGHVRNSADRPLAFASVGLYAADRFLTGSTTDRQGHFSFRYAFDAGQSYTVKVTSIGFQSVAFAFVYPDTAQLTAITLKRDHHLLAEVQVQASRPPIERRADRFIVNVAGSILETGSNGLEILQKSPGLWVDPNGNISLRGQSVMVMINDVVQRMSATDLAEYLRTLRSEDIAKIEILPNPPAEFEAEGSGGIVHILLKQGRDEGFTGTLNTQYRQQVQRPAYGVGATLNYKIKNLYVFGTGGYNRDRSAYIATNDIRYPDQHAYSSFTDRENNNQQAMLRLGAIYEFSANQSVGLQTNLNRGKLLQRFDTDIALIDPQHVTEGSATSDWTRTPGLNSATLNYSWKTDSLGSGLKVLADYLDSENPNTNEFHSRYTDPQRDAVFRNATPSTTRLYSVQTDYNRWLDAIQLKAGLKFTNTDRDNEVIHEQFESGQWLLDPGRSNRFRYQEQLLMGYAALERQFKRFSAQVGLRAEQTIMDGHSVSADIRFRRSYVNLFPSVFLLHRLDSAGKKSLVLNYTRRLSRPSFSALNPYRLQFYDFLAQIGNPDLLPEYTDRVEAGVTLMGGLSWDIYYATTSNMMAQYAESVDKMIEYQIRNFGSSHRYGTSIYAPVKVKPWWSMTNNMNVYLLRYRIAEADYRNTSLNISTYQVFTIKKIGDADLFAFYRSPYLTANSEMADYCSVDIGFTKRLWNNQARLRLNVTDIFNTAREREVTQDRGATVYFYQKRPTRTVGLSFSYTISSGKTFSNRKIEQSAEEEQQRIGN</sequence>
<dbReference type="AlphaFoldDB" id="A0A917HZW6"/>
<keyword evidence="2" id="KW-0675">Receptor</keyword>
<comment type="caution">
    <text evidence="2">The sequence shown here is derived from an EMBL/GenBank/DDBJ whole genome shotgun (WGS) entry which is preliminary data.</text>
</comment>
<accession>A0A917HZW6</accession>
<reference evidence="2" key="2">
    <citation type="submission" date="2020-09" db="EMBL/GenBank/DDBJ databases">
        <authorList>
            <person name="Sun Q."/>
            <person name="Zhou Y."/>
        </authorList>
    </citation>
    <scope>NUCLEOTIDE SEQUENCE</scope>
    <source>
        <strain evidence="2">CGMCC 1.12195</strain>
    </source>
</reference>
<dbReference type="EMBL" id="BMER01000004">
    <property type="protein sequence ID" value="GGG97095.1"/>
    <property type="molecule type" value="Genomic_DNA"/>
</dbReference>